<dbReference type="AlphaFoldDB" id="A0AAV4LQM5"/>
<dbReference type="GeneID" id="94192889"/>
<sequence>MTNHECVEGAAIKALPLPLSPVLTTLPVQVRQPVVIEREAAEEDLGHFLISGVSSPIGGGGEAFGAHRDGGYEGLGKAFPTSFRFKRPIGFFNLGNMRFNCILLPNLDQQGGKLLA</sequence>
<gene>
    <name evidence="1" type="ORF">BcabD6B2_08410</name>
</gene>
<evidence type="ECO:0000313" key="1">
    <source>
        <dbReference type="EMBL" id="GIX61406.1"/>
    </source>
</evidence>
<comment type="caution">
    <text evidence="1">The sequence shown here is derived from an EMBL/GenBank/DDBJ whole genome shotgun (WGS) entry which is preliminary data.</text>
</comment>
<accession>A0AAV4LQM5</accession>
<organism evidence="1 2">
    <name type="scientific">Babesia caballi</name>
    <dbReference type="NCBI Taxonomy" id="5871"/>
    <lineage>
        <taxon>Eukaryota</taxon>
        <taxon>Sar</taxon>
        <taxon>Alveolata</taxon>
        <taxon>Apicomplexa</taxon>
        <taxon>Aconoidasida</taxon>
        <taxon>Piroplasmida</taxon>
        <taxon>Babesiidae</taxon>
        <taxon>Babesia</taxon>
    </lineage>
</organism>
<protein>
    <submittedName>
        <fullName evidence="1">Uncharacterized protein</fullName>
    </submittedName>
</protein>
<keyword evidence="2" id="KW-1185">Reference proteome</keyword>
<reference evidence="1 2" key="1">
    <citation type="submission" date="2021-06" db="EMBL/GenBank/DDBJ databases">
        <title>Genome sequence of Babesia caballi.</title>
        <authorList>
            <person name="Yamagishi J."/>
            <person name="Kidaka T."/>
            <person name="Ochi A."/>
        </authorList>
    </citation>
    <scope>NUCLEOTIDE SEQUENCE [LARGE SCALE GENOMIC DNA]</scope>
    <source>
        <strain evidence="1">USDA-D6B2</strain>
    </source>
</reference>
<dbReference type="Proteomes" id="UP001497744">
    <property type="component" value="Unassembled WGS sequence"/>
</dbReference>
<dbReference type="EMBL" id="BPLF01000001">
    <property type="protein sequence ID" value="GIX61406.1"/>
    <property type="molecule type" value="Genomic_DNA"/>
</dbReference>
<proteinExistence type="predicted"/>
<dbReference type="RefSeq" id="XP_067713477.1">
    <property type="nucleotide sequence ID" value="XM_067857376.1"/>
</dbReference>
<evidence type="ECO:0000313" key="2">
    <source>
        <dbReference type="Proteomes" id="UP001497744"/>
    </source>
</evidence>
<name>A0AAV4LQM5_BABCB</name>